<dbReference type="EMBL" id="CAJNDS010000260">
    <property type="protein sequence ID" value="CAE7035149.1"/>
    <property type="molecule type" value="Genomic_DNA"/>
</dbReference>
<gene>
    <name evidence="2" type="ORF">SNAT2548_LOCUS4255</name>
</gene>
<evidence type="ECO:0000313" key="2">
    <source>
        <dbReference type="EMBL" id="CAE7035149.1"/>
    </source>
</evidence>
<comment type="caution">
    <text evidence="2">The sequence shown here is derived from an EMBL/GenBank/DDBJ whole genome shotgun (WGS) entry which is preliminary data.</text>
</comment>
<dbReference type="AlphaFoldDB" id="A0A812IG02"/>
<sequence length="235" mass="26383">MVFLLNSAPKSRRASHEARIPNQSMSQDQAAAGNERSHSTNTRHDELASVPQEEADNFVHFFHGLAQQQRKPAGGQTVLAQGLQAQASRRAVIFTCSYGDGHKSAQQAVQDFLKAAGFVVEAVDTTHDPRFEDSLHRRLGTRLMDVWYNRMVLRWKMYSIQNMLESVGSLFFGRWNSPCPSPSCNSPTKDAFRSVLLEQRPDIVAARSRWGGEFRAVPGAQKRTKHASLDFDDPR</sequence>
<keyword evidence="3" id="KW-1185">Reference proteome</keyword>
<evidence type="ECO:0000256" key="1">
    <source>
        <dbReference type="SAM" id="MobiDB-lite"/>
    </source>
</evidence>
<proteinExistence type="predicted"/>
<name>A0A812IG02_9DINO</name>
<accession>A0A812IG02</accession>
<dbReference type="Proteomes" id="UP000604046">
    <property type="component" value="Unassembled WGS sequence"/>
</dbReference>
<feature type="region of interest" description="Disordered" evidence="1">
    <location>
        <begin position="1"/>
        <end position="45"/>
    </location>
</feature>
<protein>
    <submittedName>
        <fullName evidence="2">Uncharacterized protein</fullName>
    </submittedName>
</protein>
<dbReference type="OrthoDB" id="439092at2759"/>
<reference evidence="2" key="1">
    <citation type="submission" date="2021-02" db="EMBL/GenBank/DDBJ databases">
        <authorList>
            <person name="Dougan E. K."/>
            <person name="Rhodes N."/>
            <person name="Thang M."/>
            <person name="Chan C."/>
        </authorList>
    </citation>
    <scope>NUCLEOTIDE SEQUENCE</scope>
</reference>
<evidence type="ECO:0000313" key="3">
    <source>
        <dbReference type="Proteomes" id="UP000604046"/>
    </source>
</evidence>
<feature type="compositionally biased region" description="Basic and acidic residues" evidence="1">
    <location>
        <begin position="35"/>
        <end position="45"/>
    </location>
</feature>
<organism evidence="2 3">
    <name type="scientific">Symbiodinium natans</name>
    <dbReference type="NCBI Taxonomy" id="878477"/>
    <lineage>
        <taxon>Eukaryota</taxon>
        <taxon>Sar</taxon>
        <taxon>Alveolata</taxon>
        <taxon>Dinophyceae</taxon>
        <taxon>Suessiales</taxon>
        <taxon>Symbiodiniaceae</taxon>
        <taxon>Symbiodinium</taxon>
    </lineage>
</organism>